<dbReference type="Gene3D" id="3.80.10.10">
    <property type="entry name" value="Ribonuclease Inhibitor"/>
    <property type="match status" value="4"/>
</dbReference>
<dbReference type="KEGG" id="cam:101509241"/>
<proteinExistence type="predicted"/>
<organism evidence="1 2">
    <name type="scientific">Cicer arietinum</name>
    <name type="common">Chickpea</name>
    <name type="synonym">Garbanzo</name>
    <dbReference type="NCBI Taxonomy" id="3827"/>
    <lineage>
        <taxon>Eukaryota</taxon>
        <taxon>Viridiplantae</taxon>
        <taxon>Streptophyta</taxon>
        <taxon>Embryophyta</taxon>
        <taxon>Tracheophyta</taxon>
        <taxon>Spermatophyta</taxon>
        <taxon>Magnoliopsida</taxon>
        <taxon>eudicotyledons</taxon>
        <taxon>Gunneridae</taxon>
        <taxon>Pentapetalae</taxon>
        <taxon>rosids</taxon>
        <taxon>fabids</taxon>
        <taxon>Fabales</taxon>
        <taxon>Fabaceae</taxon>
        <taxon>Papilionoideae</taxon>
        <taxon>50 kb inversion clade</taxon>
        <taxon>NPAAA clade</taxon>
        <taxon>Hologalegina</taxon>
        <taxon>IRL clade</taxon>
        <taxon>Cicereae</taxon>
        <taxon>Cicer</taxon>
    </lineage>
</organism>
<dbReference type="GO" id="GO:0019005">
    <property type="term" value="C:SCF ubiquitin ligase complex"/>
    <property type="evidence" value="ECO:0007669"/>
    <property type="project" value="TreeGrafter"/>
</dbReference>
<dbReference type="PaxDb" id="3827-XP_004490180.1"/>
<dbReference type="GeneID" id="101509241"/>
<reference evidence="1" key="1">
    <citation type="journal article" date="2013" name="Nat. Biotechnol.">
        <title>Draft genome sequence of chickpea (Cicer arietinum) provides a resource for trait improvement.</title>
        <authorList>
            <person name="Varshney R.K."/>
            <person name="Song C."/>
            <person name="Saxena R.K."/>
            <person name="Azam S."/>
            <person name="Yu S."/>
            <person name="Sharpe A.G."/>
            <person name="Cannon S."/>
            <person name="Baek J."/>
            <person name="Rosen B.D."/>
            <person name="Tar'an B."/>
            <person name="Millan T."/>
            <person name="Zhang X."/>
            <person name="Ramsay L.D."/>
            <person name="Iwata A."/>
            <person name="Wang Y."/>
            <person name="Nelson W."/>
            <person name="Farmer A.D."/>
            <person name="Gaur P.M."/>
            <person name="Soderlund C."/>
            <person name="Penmetsa R.V."/>
            <person name="Xu C."/>
            <person name="Bharti A.K."/>
            <person name="He W."/>
            <person name="Winter P."/>
            <person name="Zhao S."/>
            <person name="Hane J.K."/>
            <person name="Carrasquilla-Garcia N."/>
            <person name="Condie J.A."/>
            <person name="Upadhyaya H.D."/>
            <person name="Luo M.C."/>
            <person name="Thudi M."/>
            <person name="Gowda C.L."/>
            <person name="Singh N.P."/>
            <person name="Lichtenzveig J."/>
            <person name="Gali K.K."/>
            <person name="Rubio J."/>
            <person name="Nadarajan N."/>
            <person name="Dolezel J."/>
            <person name="Bansal K.C."/>
            <person name="Xu X."/>
            <person name="Edwards D."/>
            <person name="Zhang G."/>
            <person name="Kahl G."/>
            <person name="Gil J."/>
            <person name="Singh K.B."/>
            <person name="Datta S.K."/>
            <person name="Jackson S.A."/>
            <person name="Wang J."/>
            <person name="Cook D.R."/>
        </authorList>
    </citation>
    <scope>NUCLEOTIDE SEQUENCE [LARGE SCALE GENOMIC DNA]</scope>
    <source>
        <strain evidence="1">cv. CDC Frontier</strain>
    </source>
</reference>
<dbReference type="PANTHER" id="PTHR13318">
    <property type="entry name" value="PARTNER OF PAIRED, ISOFORM B-RELATED"/>
    <property type="match status" value="1"/>
</dbReference>
<dbReference type="eggNOG" id="KOG1947">
    <property type="taxonomic scope" value="Eukaryota"/>
</dbReference>
<dbReference type="SMART" id="SM00367">
    <property type="entry name" value="LRR_CC"/>
    <property type="match status" value="7"/>
</dbReference>
<dbReference type="InterPro" id="IPR006553">
    <property type="entry name" value="Leu-rich_rpt_Cys-con_subtyp"/>
</dbReference>
<dbReference type="GO" id="GO:0031146">
    <property type="term" value="P:SCF-dependent proteasomal ubiquitin-dependent protein catabolic process"/>
    <property type="evidence" value="ECO:0007669"/>
    <property type="project" value="TreeGrafter"/>
</dbReference>
<evidence type="ECO:0000313" key="2">
    <source>
        <dbReference type="RefSeq" id="XP_004490180.1"/>
    </source>
</evidence>
<protein>
    <submittedName>
        <fullName evidence="2">F-box/LRR-repeat protein 2-like</fullName>
    </submittedName>
</protein>
<accession>A0A1S2XJ97</accession>
<dbReference type="Proteomes" id="UP000087171">
    <property type="component" value="Chromosome Ca2"/>
</dbReference>
<dbReference type="PANTHER" id="PTHR13318:SF106">
    <property type="entry name" value="F-BOX_LRR-REPEAT PROTEIN 2"/>
    <property type="match status" value="1"/>
</dbReference>
<reference evidence="2" key="2">
    <citation type="submission" date="2025-08" db="UniProtKB">
        <authorList>
            <consortium name="RefSeq"/>
        </authorList>
    </citation>
    <scope>IDENTIFICATION</scope>
    <source>
        <tissue evidence="2">Etiolated seedlings</tissue>
    </source>
</reference>
<dbReference type="SUPFAM" id="SSF52047">
    <property type="entry name" value="RNI-like"/>
    <property type="match status" value="3"/>
</dbReference>
<sequence>MAATESFYLPNECWEHVFNSLNDGDNHHHRRYLQSISAVSKQFLSITSTNQFSLTIHNQTLPFLRNLFQRFTNLTSLDLTRFSGDRDALLSQISLFPLQIKSLNLSNHPTVPSIGLQVFSQKITTLTSLICSNIDSIHKTDISVIAHCFPLLEELDLCLALPKCTGDFVDDFDINAFSIALPKLRKVNLSNSNFINDSSLFHLFKNCEFLEEVVVLNCIHLTHIGIASAMRERPNLKSFSVNFAKEVEGMFIDSLRSLKDLTCLDLSSSHISNQLLKSLANQGLLRLKRLVLNRCSGFGYVGIHYLLSKYCFLQHLDLQLAMFLDDHRVAKLSLFLGNLVSINLSNCRMLTELTLFTLIKKCPFVEEIRMEYTSIGKPGVVKDNSLIDFDVNLQMKSLHLSSNPWLNNETIKTIASFCPNLQFLDISSCWGIYEGIVEVLRKCSKIMHLNLASCLRVNLLGMNFQVPKLEVLSLKMTKIDDETLYVISKSCPWLLHLNLEQCSEITEKGVMQVVENCTQLKEINLQHCCKVAADVDLWMMIVMSRPTLRKIMAPAHFRPRNKKWKPLLDHGCFIC</sequence>
<name>A0A1S2XJ97_CICAR</name>
<keyword evidence="1" id="KW-1185">Reference proteome</keyword>
<dbReference type="InterPro" id="IPR032675">
    <property type="entry name" value="LRR_dom_sf"/>
</dbReference>
<gene>
    <name evidence="2" type="primary">LOC101509241</name>
</gene>
<dbReference type="AlphaFoldDB" id="A0A1S2XJ97"/>
<evidence type="ECO:0000313" key="1">
    <source>
        <dbReference type="Proteomes" id="UP000087171"/>
    </source>
</evidence>
<dbReference type="OrthoDB" id="6066220at2759"/>
<dbReference type="RefSeq" id="XP_004490180.1">
    <property type="nucleotide sequence ID" value="XM_004490123.3"/>
</dbReference>